<gene>
    <name evidence="9" type="primary">LOC113218335</name>
</gene>
<reference evidence="9" key="1">
    <citation type="submission" date="2025-08" db="UniProtKB">
        <authorList>
            <consortium name="RefSeq"/>
        </authorList>
    </citation>
    <scope>IDENTIFICATION</scope>
    <source>
        <tissue evidence="9">Whole organism</tissue>
    </source>
</reference>
<feature type="compositionally biased region" description="Polar residues" evidence="5">
    <location>
        <begin position="343"/>
        <end position="358"/>
    </location>
</feature>
<dbReference type="GeneID" id="113218335"/>
<organism evidence="8 9">
    <name type="scientific">Frankliniella occidentalis</name>
    <name type="common">Western flower thrips</name>
    <name type="synonym">Euthrips occidentalis</name>
    <dbReference type="NCBI Taxonomy" id="133901"/>
    <lineage>
        <taxon>Eukaryota</taxon>
        <taxon>Metazoa</taxon>
        <taxon>Ecdysozoa</taxon>
        <taxon>Arthropoda</taxon>
        <taxon>Hexapoda</taxon>
        <taxon>Insecta</taxon>
        <taxon>Pterygota</taxon>
        <taxon>Neoptera</taxon>
        <taxon>Paraneoptera</taxon>
        <taxon>Thysanoptera</taxon>
        <taxon>Terebrantia</taxon>
        <taxon>Thripoidea</taxon>
        <taxon>Thripidae</taxon>
        <taxon>Frankliniella</taxon>
    </lineage>
</organism>
<comment type="subcellular location">
    <subcellularLocation>
        <location evidence="1">Secreted</location>
    </subcellularLocation>
</comment>
<dbReference type="PRINTS" id="PR00821">
    <property type="entry name" value="TAGLIPASE"/>
</dbReference>
<dbReference type="Pfam" id="PF00151">
    <property type="entry name" value="Lipase"/>
    <property type="match status" value="1"/>
</dbReference>
<feature type="compositionally biased region" description="Low complexity" evidence="5">
    <location>
        <begin position="381"/>
        <end position="405"/>
    </location>
</feature>
<evidence type="ECO:0000256" key="3">
    <source>
        <dbReference type="ARBA" id="ARBA00022525"/>
    </source>
</evidence>
<dbReference type="GO" id="GO:0016042">
    <property type="term" value="P:lipid catabolic process"/>
    <property type="evidence" value="ECO:0007669"/>
    <property type="project" value="TreeGrafter"/>
</dbReference>
<feature type="compositionally biased region" description="Polar residues" evidence="5">
    <location>
        <begin position="422"/>
        <end position="434"/>
    </location>
</feature>
<keyword evidence="3" id="KW-0964">Secreted</keyword>
<keyword evidence="8" id="KW-1185">Reference proteome</keyword>
<evidence type="ECO:0000313" key="9">
    <source>
        <dbReference type="RefSeq" id="XP_026294425.2"/>
    </source>
</evidence>
<feature type="compositionally biased region" description="Low complexity" evidence="5">
    <location>
        <begin position="435"/>
        <end position="447"/>
    </location>
</feature>
<dbReference type="Gene3D" id="3.40.50.1820">
    <property type="entry name" value="alpha/beta hydrolase"/>
    <property type="match status" value="1"/>
</dbReference>
<evidence type="ECO:0000313" key="8">
    <source>
        <dbReference type="Proteomes" id="UP000504606"/>
    </source>
</evidence>
<feature type="compositionally biased region" description="Low complexity" evidence="5">
    <location>
        <begin position="717"/>
        <end position="731"/>
    </location>
</feature>
<evidence type="ECO:0000256" key="6">
    <source>
        <dbReference type="SAM" id="SignalP"/>
    </source>
</evidence>
<feature type="signal peptide" evidence="6">
    <location>
        <begin position="1"/>
        <end position="24"/>
    </location>
</feature>
<dbReference type="InterPro" id="IPR029058">
    <property type="entry name" value="AB_hydrolase_fold"/>
</dbReference>
<dbReference type="SUPFAM" id="SSF53474">
    <property type="entry name" value="alpha/beta-Hydrolases"/>
    <property type="match status" value="1"/>
</dbReference>
<dbReference type="RefSeq" id="XP_026294425.2">
    <property type="nucleotide sequence ID" value="XM_026438640.2"/>
</dbReference>
<dbReference type="InterPro" id="IPR013818">
    <property type="entry name" value="Lipase"/>
</dbReference>
<feature type="domain" description="Lipase" evidence="7">
    <location>
        <begin position="86"/>
        <end position="320"/>
    </location>
</feature>
<feature type="region of interest" description="Disordered" evidence="5">
    <location>
        <begin position="779"/>
        <end position="817"/>
    </location>
</feature>
<evidence type="ECO:0000256" key="2">
    <source>
        <dbReference type="ARBA" id="ARBA00010701"/>
    </source>
</evidence>
<dbReference type="KEGG" id="foc:113218335"/>
<dbReference type="GO" id="GO:0016298">
    <property type="term" value="F:lipase activity"/>
    <property type="evidence" value="ECO:0007669"/>
    <property type="project" value="InterPro"/>
</dbReference>
<evidence type="ECO:0000259" key="7">
    <source>
        <dbReference type="Pfam" id="PF00151"/>
    </source>
</evidence>
<evidence type="ECO:0000256" key="1">
    <source>
        <dbReference type="ARBA" id="ARBA00004613"/>
    </source>
</evidence>
<sequence>MGSSGPRRHLGSLGLLEVLIAVLAVALAALSAASTAAANDDAEWDAVSEYPGAERQGAILQALSLGLNFTNVSRNDCVWRKLQESHDACPGEDVTVHLYTSTNESRLVNVSEANSLLEGDWDPQKHTIVLVHGYGGAHDTLPLTILRDAYLLAGGYNVLVVDWSPLARLPCYPAAVHNSVVAARCVGGVARLLRDSGARGDAWTCVGHSLGAHVCGVMADTVMFRVHKIIGLDPARPLIRPQNKHRLDAGDASVVHVMHTNAGHYGELGAIGTADFCVNGGRSQPFCSAAKNPNLCSHLSSICFLADSIDGQSPLVAEPCGRRCPSARRQQSEHKQRLGLPSSLGQHTPDSASGTFCATSDAEPYCQREPGGRGHPRCCPPRHQAATTTTTAAPSTAAATTTDGADAAKDEAAATAAQVTAGPSTASTVGSTLGTEAATETPAPTTESSFKVGAALPALPTTTTTTTTTTAASHGFSPVTFPMRADRVTLPDQMSSQVGDQIPETTQQVFSPTTVRPLSFPTQPPASPADQDPTVDDIPVVMMPPPMPLPDWTPVMFVDDKGLPEAARPQEPLLVPQRPSAPASPLPAMPWDLPGDAQGASLPGWTSPQPITPQRWTPPPIRVPSEPVAVPAAPATPPPPPAVPIRWPTAIPPGVHIVMPSNDTSLYEEAVTEEGPVIAIYSTKSPLGPPPPKRPLVVVTANSGAHPQQHQPPPPQQQQQLQPHAPQQQPHPQHHHHQQQQQNDIRDNLIEPSTAFAEVTLSPAGVSNTINMDEEMAAMTEMSPPRPEPILVGFPSPSPPSPEPAVPEEPGMIPAAGSPTGAWLPMVMLPPTPFSVDSWALRYKDRLPRPTAVRRTSYRKRVYD</sequence>
<evidence type="ECO:0000256" key="5">
    <source>
        <dbReference type="SAM" id="MobiDB-lite"/>
    </source>
</evidence>
<feature type="chain" id="PRO_5038819046" evidence="6">
    <location>
        <begin position="25"/>
        <end position="864"/>
    </location>
</feature>
<accession>A0A6J1TSG7</accession>
<dbReference type="InterPro" id="IPR000734">
    <property type="entry name" value="TAG_lipase"/>
</dbReference>
<protein>
    <submittedName>
        <fullName evidence="9">Uncharacterized protein LOC113218335</fullName>
    </submittedName>
</protein>
<comment type="similarity">
    <text evidence="2 4">Belongs to the AB hydrolase superfamily. Lipase family.</text>
</comment>
<dbReference type="PANTHER" id="PTHR11610:SF172">
    <property type="entry name" value="LIPASE MEMBER H-A-LIKE PROTEIN"/>
    <property type="match status" value="1"/>
</dbReference>
<dbReference type="GO" id="GO:0005615">
    <property type="term" value="C:extracellular space"/>
    <property type="evidence" value="ECO:0007669"/>
    <property type="project" value="TreeGrafter"/>
</dbReference>
<feature type="region of interest" description="Disordered" evidence="5">
    <location>
        <begin position="703"/>
        <end position="743"/>
    </location>
</feature>
<name>A0A6J1TSG7_FRAOC</name>
<proteinExistence type="inferred from homology"/>
<dbReference type="PANTHER" id="PTHR11610">
    <property type="entry name" value="LIPASE"/>
    <property type="match status" value="1"/>
</dbReference>
<keyword evidence="6" id="KW-0732">Signal</keyword>
<feature type="compositionally biased region" description="Pro residues" evidence="5">
    <location>
        <begin position="796"/>
        <end position="807"/>
    </location>
</feature>
<feature type="region of interest" description="Disordered" evidence="5">
    <location>
        <begin position="326"/>
        <end position="452"/>
    </location>
</feature>
<dbReference type="AlphaFoldDB" id="A0A6J1TSG7"/>
<dbReference type="Proteomes" id="UP000504606">
    <property type="component" value="Unplaced"/>
</dbReference>
<dbReference type="OrthoDB" id="8183961at2759"/>
<evidence type="ECO:0000256" key="4">
    <source>
        <dbReference type="RuleBase" id="RU004262"/>
    </source>
</evidence>
<dbReference type="GO" id="GO:0017171">
    <property type="term" value="F:serine hydrolase activity"/>
    <property type="evidence" value="ECO:0007669"/>
    <property type="project" value="TreeGrafter"/>
</dbReference>